<evidence type="ECO:0000256" key="6">
    <source>
        <dbReference type="SAM" id="SignalP"/>
    </source>
</evidence>
<feature type="domain" description="Nudix hydrolase" evidence="7">
    <location>
        <begin position="33"/>
        <end position="192"/>
    </location>
</feature>
<reference evidence="8 9" key="1">
    <citation type="submission" date="2019-07" db="EMBL/GenBank/DDBJ databases">
        <title>De Novo Assembly of kiwifruit Actinidia rufa.</title>
        <authorList>
            <person name="Sugita-Konishi S."/>
            <person name="Sato K."/>
            <person name="Mori E."/>
            <person name="Abe Y."/>
            <person name="Kisaki G."/>
            <person name="Hamano K."/>
            <person name="Suezawa K."/>
            <person name="Otani M."/>
            <person name="Fukuda T."/>
            <person name="Manabe T."/>
            <person name="Gomi K."/>
            <person name="Tabuchi M."/>
            <person name="Akimitsu K."/>
            <person name="Kataoka I."/>
        </authorList>
    </citation>
    <scope>NUCLEOTIDE SEQUENCE [LARGE SCALE GENOMIC DNA]</scope>
    <source>
        <strain evidence="9">cv. Fuchu</strain>
    </source>
</reference>
<name>A0A7J0H4D7_9ERIC</name>
<dbReference type="SUPFAM" id="SSF55811">
    <property type="entry name" value="Nudix"/>
    <property type="match status" value="1"/>
</dbReference>
<evidence type="ECO:0000256" key="5">
    <source>
        <dbReference type="SAM" id="Phobius"/>
    </source>
</evidence>
<sequence>MFLMFMVTVNLIIGLSLPKWLFVDDCQQCKHTSSPLGNGAAVETSDQRILVLQRSYNVGEFPGHYVFPGGHPEPQEVGIVSHQYDKDSGNAELINKKISREMFDSIVREVVEEIGVPAASLCNPAFIGISLRVLNVRPTAFFVIKCSLQSKDIQQLILVHKMATMVCAGSAIADLVIMVSVVLLEFILDWLV</sequence>
<dbReference type="OrthoDB" id="242473at2759"/>
<evidence type="ECO:0000313" key="8">
    <source>
        <dbReference type="EMBL" id="GFZ17970.1"/>
    </source>
</evidence>
<dbReference type="InterPro" id="IPR055295">
    <property type="entry name" value="NUDT22/NUDT9-like"/>
</dbReference>
<dbReference type="PANTHER" id="PTHR31835:SF1">
    <property type="entry name" value="URIDINE DIPHOSPHATE GLUCOSE PYROPHOSPHATASE NUDT22"/>
    <property type="match status" value="1"/>
</dbReference>
<comment type="cofactor">
    <cofactor evidence="1">
        <name>Mg(2+)</name>
        <dbReference type="ChEBI" id="CHEBI:18420"/>
    </cofactor>
</comment>
<evidence type="ECO:0000256" key="4">
    <source>
        <dbReference type="ARBA" id="ARBA00022842"/>
    </source>
</evidence>
<dbReference type="PANTHER" id="PTHR31835">
    <property type="entry name" value="URIDINE DIPHOSPHATE GLUCOSE PYROPHOSPHATASE"/>
    <property type="match status" value="1"/>
</dbReference>
<keyword evidence="3 8" id="KW-0378">Hydrolase</keyword>
<keyword evidence="2" id="KW-0479">Metal-binding</keyword>
<evidence type="ECO:0000313" key="9">
    <source>
        <dbReference type="Proteomes" id="UP000585474"/>
    </source>
</evidence>
<dbReference type="InterPro" id="IPR015797">
    <property type="entry name" value="NUDIX_hydrolase-like_dom_sf"/>
</dbReference>
<evidence type="ECO:0000256" key="2">
    <source>
        <dbReference type="ARBA" id="ARBA00022723"/>
    </source>
</evidence>
<keyword evidence="5" id="KW-1133">Transmembrane helix</keyword>
<gene>
    <name evidence="8" type="ORF">Acr_26g0012390</name>
</gene>
<dbReference type="Proteomes" id="UP000585474">
    <property type="component" value="Unassembled WGS sequence"/>
</dbReference>
<dbReference type="InterPro" id="IPR000086">
    <property type="entry name" value="NUDIX_hydrolase_dom"/>
</dbReference>
<dbReference type="CDD" id="cd02883">
    <property type="entry name" value="NUDIX_Hydrolase"/>
    <property type="match status" value="1"/>
</dbReference>
<keyword evidence="5" id="KW-0472">Membrane</keyword>
<feature type="signal peptide" evidence="6">
    <location>
        <begin position="1"/>
        <end position="18"/>
    </location>
</feature>
<keyword evidence="5" id="KW-0812">Transmembrane</keyword>
<keyword evidence="6" id="KW-0732">Signal</keyword>
<organism evidence="8 9">
    <name type="scientific">Actinidia rufa</name>
    <dbReference type="NCBI Taxonomy" id="165716"/>
    <lineage>
        <taxon>Eukaryota</taxon>
        <taxon>Viridiplantae</taxon>
        <taxon>Streptophyta</taxon>
        <taxon>Embryophyta</taxon>
        <taxon>Tracheophyta</taxon>
        <taxon>Spermatophyta</taxon>
        <taxon>Magnoliopsida</taxon>
        <taxon>eudicotyledons</taxon>
        <taxon>Gunneridae</taxon>
        <taxon>Pentapetalae</taxon>
        <taxon>asterids</taxon>
        <taxon>Ericales</taxon>
        <taxon>Actinidiaceae</taxon>
        <taxon>Actinidia</taxon>
    </lineage>
</organism>
<proteinExistence type="predicted"/>
<accession>A0A7J0H4D7</accession>
<comment type="caution">
    <text evidence="8">The sequence shown here is derived from an EMBL/GenBank/DDBJ whole genome shotgun (WGS) entry which is preliminary data.</text>
</comment>
<dbReference type="AlphaFoldDB" id="A0A7J0H4D7"/>
<feature type="chain" id="PRO_5029728588" evidence="6">
    <location>
        <begin position="19"/>
        <end position="192"/>
    </location>
</feature>
<dbReference type="EMBL" id="BJWL01000026">
    <property type="protein sequence ID" value="GFZ17970.1"/>
    <property type="molecule type" value="Genomic_DNA"/>
</dbReference>
<evidence type="ECO:0000256" key="1">
    <source>
        <dbReference type="ARBA" id="ARBA00001946"/>
    </source>
</evidence>
<keyword evidence="9" id="KW-1185">Reference proteome</keyword>
<protein>
    <submittedName>
        <fullName evidence="8">Nudix hydrolase homolog 9</fullName>
    </submittedName>
</protein>
<dbReference type="Gene3D" id="3.90.79.10">
    <property type="entry name" value="Nucleoside Triphosphate Pyrophosphohydrolase"/>
    <property type="match status" value="1"/>
</dbReference>
<dbReference type="GO" id="GO:0052751">
    <property type="term" value="F:GDP-mannose hydrolase activity"/>
    <property type="evidence" value="ECO:0007669"/>
    <property type="project" value="TreeGrafter"/>
</dbReference>
<dbReference type="PROSITE" id="PS51462">
    <property type="entry name" value="NUDIX"/>
    <property type="match status" value="1"/>
</dbReference>
<evidence type="ECO:0000256" key="3">
    <source>
        <dbReference type="ARBA" id="ARBA00022801"/>
    </source>
</evidence>
<evidence type="ECO:0000259" key="7">
    <source>
        <dbReference type="PROSITE" id="PS51462"/>
    </source>
</evidence>
<dbReference type="GO" id="GO:0046872">
    <property type="term" value="F:metal ion binding"/>
    <property type="evidence" value="ECO:0007669"/>
    <property type="project" value="UniProtKB-KW"/>
</dbReference>
<feature type="transmembrane region" description="Helical" evidence="5">
    <location>
        <begin position="162"/>
        <end position="188"/>
    </location>
</feature>
<keyword evidence="4" id="KW-0460">Magnesium</keyword>